<evidence type="ECO:0000313" key="11">
    <source>
        <dbReference type="Proteomes" id="UP000789524"/>
    </source>
</evidence>
<keyword evidence="11" id="KW-1185">Reference proteome</keyword>
<evidence type="ECO:0000259" key="9">
    <source>
        <dbReference type="PROSITE" id="PS50808"/>
    </source>
</evidence>
<gene>
    <name evidence="10" type="ORF">DCHRY22_LOCUS1339</name>
</gene>
<dbReference type="PANTHER" id="PTHR46481:SF10">
    <property type="entry name" value="ZINC FINGER BED DOMAIN-CONTAINING PROTEIN 39"/>
    <property type="match status" value="1"/>
</dbReference>
<evidence type="ECO:0000256" key="8">
    <source>
        <dbReference type="PROSITE-ProRule" id="PRU00027"/>
    </source>
</evidence>
<dbReference type="OrthoDB" id="117690at2759"/>
<protein>
    <submittedName>
        <fullName evidence="10">(African queen) hypothetical protein</fullName>
    </submittedName>
</protein>
<evidence type="ECO:0000256" key="7">
    <source>
        <dbReference type="ARBA" id="ARBA00023242"/>
    </source>
</evidence>
<keyword evidence="3 8" id="KW-0863">Zinc-finger</keyword>
<sequence>MSKRKSRVSMFFEQLDNDSRKLKCNQCQVIISRGGQGKTANTTSMSNHIKHKHPTLLYQLGSAIKSSSRRDSTKSQISAEELPKAVLTPSTLVSSEVSLSQESQQKIEDSFTIHWSYDDSRSREINLAIGEMIALDNQPLSIVENTGFRNLIRKVKSKYNIPGRKYFTENIFPQLYEETKSEIRRGLISATAISVTTDMWTNINNKESFLSFTAHWLDDSFKYHHGVLQMKHFPETHTANNIKNCLEEVPTLWDIDTTKNHAVVRDNGRNVTKAIDDSVFKGVPCYTYILFNWLLIPF</sequence>
<feature type="domain" description="BED-type" evidence="9">
    <location>
        <begin position="3"/>
        <end position="60"/>
    </location>
</feature>
<dbReference type="SMART" id="SM00614">
    <property type="entry name" value="ZnF_BED"/>
    <property type="match status" value="1"/>
</dbReference>
<evidence type="ECO:0000256" key="4">
    <source>
        <dbReference type="ARBA" id="ARBA00022833"/>
    </source>
</evidence>
<dbReference type="AlphaFoldDB" id="A0A8J2QDU1"/>
<dbReference type="SUPFAM" id="SSF57667">
    <property type="entry name" value="beta-beta-alpha zinc fingers"/>
    <property type="match status" value="1"/>
</dbReference>
<dbReference type="GO" id="GO:0003677">
    <property type="term" value="F:DNA binding"/>
    <property type="evidence" value="ECO:0007669"/>
    <property type="project" value="InterPro"/>
</dbReference>
<dbReference type="PROSITE" id="PS50808">
    <property type="entry name" value="ZF_BED"/>
    <property type="match status" value="1"/>
</dbReference>
<keyword evidence="6" id="KW-0804">Transcription</keyword>
<accession>A0A8J2QDU1</accession>
<evidence type="ECO:0000256" key="2">
    <source>
        <dbReference type="ARBA" id="ARBA00022723"/>
    </source>
</evidence>
<dbReference type="Pfam" id="PF02892">
    <property type="entry name" value="zf-BED"/>
    <property type="match status" value="1"/>
</dbReference>
<dbReference type="InterPro" id="IPR052035">
    <property type="entry name" value="ZnF_BED_domain_contain"/>
</dbReference>
<keyword evidence="5" id="KW-0805">Transcription regulation</keyword>
<keyword evidence="4" id="KW-0862">Zinc</keyword>
<evidence type="ECO:0000256" key="5">
    <source>
        <dbReference type="ARBA" id="ARBA00023015"/>
    </source>
</evidence>
<dbReference type="SUPFAM" id="SSF140996">
    <property type="entry name" value="Hermes dimerisation domain"/>
    <property type="match status" value="1"/>
</dbReference>
<comment type="subcellular location">
    <subcellularLocation>
        <location evidence="1">Nucleus</location>
    </subcellularLocation>
</comment>
<evidence type="ECO:0000256" key="1">
    <source>
        <dbReference type="ARBA" id="ARBA00004123"/>
    </source>
</evidence>
<dbReference type="PANTHER" id="PTHR46481">
    <property type="entry name" value="ZINC FINGER BED DOMAIN-CONTAINING PROTEIN 4"/>
    <property type="match status" value="1"/>
</dbReference>
<proteinExistence type="predicted"/>
<dbReference type="EMBL" id="CAKASE010000044">
    <property type="protein sequence ID" value="CAG9559472.1"/>
    <property type="molecule type" value="Genomic_DNA"/>
</dbReference>
<evidence type="ECO:0000256" key="6">
    <source>
        <dbReference type="ARBA" id="ARBA00023163"/>
    </source>
</evidence>
<organism evidence="10 11">
    <name type="scientific">Danaus chrysippus</name>
    <name type="common">African queen</name>
    <dbReference type="NCBI Taxonomy" id="151541"/>
    <lineage>
        <taxon>Eukaryota</taxon>
        <taxon>Metazoa</taxon>
        <taxon>Ecdysozoa</taxon>
        <taxon>Arthropoda</taxon>
        <taxon>Hexapoda</taxon>
        <taxon>Insecta</taxon>
        <taxon>Pterygota</taxon>
        <taxon>Neoptera</taxon>
        <taxon>Endopterygota</taxon>
        <taxon>Lepidoptera</taxon>
        <taxon>Glossata</taxon>
        <taxon>Ditrysia</taxon>
        <taxon>Papilionoidea</taxon>
        <taxon>Nymphalidae</taxon>
        <taxon>Danainae</taxon>
        <taxon>Danaini</taxon>
        <taxon>Danaina</taxon>
        <taxon>Danaus</taxon>
        <taxon>Anosia</taxon>
    </lineage>
</organism>
<dbReference type="Proteomes" id="UP000789524">
    <property type="component" value="Unassembled WGS sequence"/>
</dbReference>
<dbReference type="GO" id="GO:0008270">
    <property type="term" value="F:zinc ion binding"/>
    <property type="evidence" value="ECO:0007669"/>
    <property type="project" value="UniProtKB-KW"/>
</dbReference>
<evidence type="ECO:0000313" key="10">
    <source>
        <dbReference type="EMBL" id="CAG9559472.1"/>
    </source>
</evidence>
<dbReference type="GO" id="GO:0009791">
    <property type="term" value="P:post-embryonic development"/>
    <property type="evidence" value="ECO:0007669"/>
    <property type="project" value="UniProtKB-ARBA"/>
</dbReference>
<dbReference type="GO" id="GO:0005634">
    <property type="term" value="C:nucleus"/>
    <property type="evidence" value="ECO:0007669"/>
    <property type="project" value="UniProtKB-SubCell"/>
</dbReference>
<name>A0A8J2QDU1_9NEOP</name>
<comment type="caution">
    <text evidence="10">The sequence shown here is derived from an EMBL/GenBank/DDBJ whole genome shotgun (WGS) entry which is preliminary data.</text>
</comment>
<keyword evidence="2" id="KW-0479">Metal-binding</keyword>
<reference evidence="10" key="1">
    <citation type="submission" date="2021-09" db="EMBL/GenBank/DDBJ databases">
        <authorList>
            <person name="Martin H S."/>
        </authorList>
    </citation>
    <scope>NUCLEOTIDE SEQUENCE</scope>
</reference>
<dbReference type="InterPro" id="IPR036236">
    <property type="entry name" value="Znf_C2H2_sf"/>
</dbReference>
<dbReference type="SUPFAM" id="SSF53098">
    <property type="entry name" value="Ribonuclease H-like"/>
    <property type="match status" value="1"/>
</dbReference>
<evidence type="ECO:0000256" key="3">
    <source>
        <dbReference type="ARBA" id="ARBA00022771"/>
    </source>
</evidence>
<dbReference type="InterPro" id="IPR012337">
    <property type="entry name" value="RNaseH-like_sf"/>
</dbReference>
<dbReference type="InterPro" id="IPR003656">
    <property type="entry name" value="Znf_BED"/>
</dbReference>
<keyword evidence="7" id="KW-0539">Nucleus</keyword>